<protein>
    <submittedName>
        <fullName evidence="4">Uncharacterized protein</fullName>
    </submittedName>
</protein>
<comment type="subcellular location">
    <subcellularLocation>
        <location evidence="1">Nucleus</location>
    </subcellularLocation>
</comment>
<evidence type="ECO:0000256" key="2">
    <source>
        <dbReference type="ARBA" id="ARBA00023242"/>
    </source>
</evidence>
<dbReference type="PROSITE" id="PS00354">
    <property type="entry name" value="HMGI_Y"/>
    <property type="match status" value="1"/>
</dbReference>
<keyword evidence="5" id="KW-1185">Reference proteome</keyword>
<gene>
    <name evidence="4" type="ORF">BGZ97_001302</name>
</gene>
<dbReference type="AlphaFoldDB" id="A0A9P6QWW6"/>
<keyword evidence="2" id="KW-0539">Nucleus</keyword>
<dbReference type="OrthoDB" id="2430657at2759"/>
<evidence type="ECO:0000313" key="5">
    <source>
        <dbReference type="Proteomes" id="UP000823405"/>
    </source>
</evidence>
<dbReference type="GO" id="GO:0006355">
    <property type="term" value="P:regulation of DNA-templated transcription"/>
    <property type="evidence" value="ECO:0007669"/>
    <property type="project" value="InterPro"/>
</dbReference>
<name>A0A9P6QWW6_9FUNG</name>
<evidence type="ECO:0000313" key="4">
    <source>
        <dbReference type="EMBL" id="KAG0304913.1"/>
    </source>
</evidence>
<dbReference type="GO" id="GO:0005634">
    <property type="term" value="C:nucleus"/>
    <property type="evidence" value="ECO:0007669"/>
    <property type="project" value="UniProtKB-SubCell"/>
</dbReference>
<dbReference type="Proteomes" id="UP000823405">
    <property type="component" value="Unassembled WGS sequence"/>
</dbReference>
<feature type="region of interest" description="Disordered" evidence="3">
    <location>
        <begin position="248"/>
        <end position="295"/>
    </location>
</feature>
<feature type="region of interest" description="Disordered" evidence="3">
    <location>
        <begin position="349"/>
        <end position="377"/>
    </location>
</feature>
<dbReference type="InterPro" id="IPR000637">
    <property type="entry name" value="HMGI/Y_DNA-bd_CS"/>
</dbReference>
<feature type="compositionally biased region" description="Basic and acidic residues" evidence="3">
    <location>
        <begin position="286"/>
        <end position="295"/>
    </location>
</feature>
<dbReference type="EMBL" id="JAAAIN010001264">
    <property type="protein sequence ID" value="KAG0304913.1"/>
    <property type="molecule type" value="Genomic_DNA"/>
</dbReference>
<reference evidence="4" key="1">
    <citation type="journal article" date="2020" name="Fungal Divers.">
        <title>Resolving the Mortierellaceae phylogeny through synthesis of multi-gene phylogenetics and phylogenomics.</title>
        <authorList>
            <person name="Vandepol N."/>
            <person name="Liber J."/>
            <person name="Desiro A."/>
            <person name="Na H."/>
            <person name="Kennedy M."/>
            <person name="Barry K."/>
            <person name="Grigoriev I.V."/>
            <person name="Miller A.N."/>
            <person name="O'Donnell K."/>
            <person name="Stajich J.E."/>
            <person name="Bonito G."/>
        </authorList>
    </citation>
    <scope>NUCLEOTIDE SEQUENCE</scope>
    <source>
        <strain evidence="4">NVP60</strain>
    </source>
</reference>
<evidence type="ECO:0000256" key="3">
    <source>
        <dbReference type="SAM" id="MobiDB-lite"/>
    </source>
</evidence>
<feature type="region of interest" description="Disordered" evidence="3">
    <location>
        <begin position="467"/>
        <end position="497"/>
    </location>
</feature>
<organism evidence="4 5">
    <name type="scientific">Linnemannia gamsii</name>
    <dbReference type="NCBI Taxonomy" id="64522"/>
    <lineage>
        <taxon>Eukaryota</taxon>
        <taxon>Fungi</taxon>
        <taxon>Fungi incertae sedis</taxon>
        <taxon>Mucoromycota</taxon>
        <taxon>Mortierellomycotina</taxon>
        <taxon>Mortierellomycetes</taxon>
        <taxon>Mortierellales</taxon>
        <taxon>Mortierellaceae</taxon>
        <taxon>Linnemannia</taxon>
    </lineage>
</organism>
<comment type="caution">
    <text evidence="4">The sequence shown here is derived from an EMBL/GenBank/DDBJ whole genome shotgun (WGS) entry which is preliminary data.</text>
</comment>
<feature type="compositionally biased region" description="Polar residues" evidence="3">
    <location>
        <begin position="356"/>
        <end position="377"/>
    </location>
</feature>
<proteinExistence type="predicted"/>
<accession>A0A9P6QWW6</accession>
<sequence length="561" mass="61085">MATVVAKLQQAFDNHILSLKYGDTNPAVDEACKNAIMQMQQKNKELVDSLAEQTEKVVLQRLDESLRNSTDTLIKQLRTSTDAVQDLIQQAQPSQSTFMQDLAANLLRTLEDCLQRFEEQIGPRIIEKARERAIALAEEKGQELVMSMVAQTEKVVQQRLEESLQTCTETMAGHMRTVVDAIQGQFRQGPSKQGHTSPHYEEAWKSQYDSRISTEISELKLAIAALNASTQQNQKLFQEQLRLAKRLSHQGLSERKGSSSDRVTPMDHQSSLSPMSVPGEAQAHPPEAEATRHDDEQGVTVLAIQPPSVLPPIVPLSESPSITILTEANNCATEQKAAVEGTVMGKRAQAQIRGPCSSTNAAGSGRQNPTSVGESSTRGLSAVAIGKQVARQDVLPYVAINPAGVVRRAQVQAQTSTTDSSSILASNASTAFSTHLQRESNFPQVDFDGNGAAYVVIHGMNGPSSIPTCAKRGRGRPRKNNYNANIGLPSDDPATSNKRMKVDLATMGSRTGKVAIKAEDIIELTPRVTRSSGKMNHPGIVYWDLETAAQRIQEAGIRFSF</sequence>
<evidence type="ECO:0000256" key="1">
    <source>
        <dbReference type="ARBA" id="ARBA00004123"/>
    </source>
</evidence>